<dbReference type="Proteomes" id="UP001646157">
    <property type="component" value="Unassembled WGS sequence"/>
</dbReference>
<dbReference type="Pfam" id="PF04231">
    <property type="entry name" value="Endonuclease_1"/>
    <property type="match status" value="1"/>
</dbReference>
<dbReference type="InterPro" id="IPR045939">
    <property type="entry name" value="YhcR_N"/>
</dbReference>
<keyword evidence="7" id="KW-1185">Reference proteome</keyword>
<evidence type="ECO:0000256" key="1">
    <source>
        <dbReference type="ARBA" id="ARBA00022722"/>
    </source>
</evidence>
<dbReference type="RefSeq" id="WP_205174927.1">
    <property type="nucleotide sequence ID" value="NZ_JAFBDZ010000005.1"/>
</dbReference>
<feature type="compositionally biased region" description="Basic and acidic residues" evidence="3">
    <location>
        <begin position="284"/>
        <end position="300"/>
    </location>
</feature>
<dbReference type="SUPFAM" id="SSF54060">
    <property type="entry name" value="His-Me finger endonucleases"/>
    <property type="match status" value="1"/>
</dbReference>
<keyword evidence="6" id="KW-0255">Endonuclease</keyword>
<sequence>MILNSTRKTSLLFIVLMLFTFGCSPAPSSQMKAAGSGSWDSPFTVDEAITNQDGTTATVEGYIAGQPISENNVTKSQFPSDYALALADSASETDTSNMIYIQIPSSFRSAFGLQSNPELMGGKIKVTGELTDYFAHAGVKSASKIESVDNGGSDPGEPTDPPSYEEYYQPAEGKSGAALKQSLHDIIDDHQELSYSDVWEALRNTDEDPNNPNNVILLYSGRSQSERLNGGNIDDWNREHVWAKSHGDFGTSMGAGTDIHHLRPTDVTVNSSRGNLDFDNGGSPHEEAPGNYHDSDSWEPRDSVKGDVARMLFYMAVRYEGDVSDEVDLELNNQVNNGSNPYHGKLSVLLEWHQQDPVDDFERRRNNIIYEDYQGNRNPFIDHPEFVEMIW</sequence>
<keyword evidence="1" id="KW-0540">Nuclease</keyword>
<proteinExistence type="predicted"/>
<evidence type="ECO:0000313" key="6">
    <source>
        <dbReference type="EMBL" id="MBM7587767.1"/>
    </source>
</evidence>
<evidence type="ECO:0000259" key="5">
    <source>
        <dbReference type="Pfam" id="PF19886"/>
    </source>
</evidence>
<keyword evidence="2" id="KW-0378">Hydrolase</keyword>
<dbReference type="Pfam" id="PF19886">
    <property type="entry name" value="DUF6359"/>
    <property type="match status" value="1"/>
</dbReference>
<evidence type="ECO:0000256" key="2">
    <source>
        <dbReference type="ARBA" id="ARBA00022801"/>
    </source>
</evidence>
<dbReference type="PANTHER" id="PTHR33607">
    <property type="entry name" value="ENDONUCLEASE-1"/>
    <property type="match status" value="1"/>
</dbReference>
<protein>
    <submittedName>
        <fullName evidence="6">Endonuclease I</fullName>
    </submittedName>
</protein>
<feature type="domain" description="Endonuclease YhcR N-terminal" evidence="5">
    <location>
        <begin position="43"/>
        <end position="146"/>
    </location>
</feature>
<reference evidence="6 7" key="1">
    <citation type="submission" date="2021-01" db="EMBL/GenBank/DDBJ databases">
        <title>Genomic Encyclopedia of Type Strains, Phase IV (KMG-IV): sequencing the most valuable type-strain genomes for metagenomic binning, comparative biology and taxonomic classification.</title>
        <authorList>
            <person name="Goeker M."/>
        </authorList>
    </citation>
    <scope>NUCLEOTIDE SEQUENCE [LARGE SCALE GENOMIC DNA]</scope>
    <source>
        <strain evidence="6 7">DSM 24834</strain>
    </source>
</reference>
<dbReference type="GO" id="GO:0004519">
    <property type="term" value="F:endonuclease activity"/>
    <property type="evidence" value="ECO:0007669"/>
    <property type="project" value="UniProtKB-KW"/>
</dbReference>
<accession>A0ABS2NIT5</accession>
<gene>
    <name evidence="6" type="ORF">JOC86_004341</name>
</gene>
<feature type="region of interest" description="Disordered" evidence="3">
    <location>
        <begin position="144"/>
        <end position="175"/>
    </location>
</feature>
<evidence type="ECO:0000256" key="4">
    <source>
        <dbReference type="SAM" id="SignalP"/>
    </source>
</evidence>
<name>A0ABS2NIT5_9BACI</name>
<dbReference type="PANTHER" id="PTHR33607:SF2">
    <property type="entry name" value="ENDONUCLEASE-1"/>
    <property type="match status" value="1"/>
</dbReference>
<comment type="caution">
    <text evidence="6">The sequence shown here is derived from an EMBL/GenBank/DDBJ whole genome shotgun (WGS) entry which is preliminary data.</text>
</comment>
<dbReference type="EMBL" id="JAFBDZ010000005">
    <property type="protein sequence ID" value="MBM7587767.1"/>
    <property type="molecule type" value="Genomic_DNA"/>
</dbReference>
<evidence type="ECO:0000313" key="7">
    <source>
        <dbReference type="Proteomes" id="UP001646157"/>
    </source>
</evidence>
<dbReference type="InterPro" id="IPR044925">
    <property type="entry name" value="His-Me_finger_sf"/>
</dbReference>
<feature type="region of interest" description="Disordered" evidence="3">
    <location>
        <begin position="270"/>
        <end position="300"/>
    </location>
</feature>
<dbReference type="InterPro" id="IPR007346">
    <property type="entry name" value="Endonuclease-I"/>
</dbReference>
<feature type="chain" id="PRO_5045127200" evidence="4">
    <location>
        <begin position="27"/>
        <end position="391"/>
    </location>
</feature>
<dbReference type="PROSITE" id="PS51257">
    <property type="entry name" value="PROKAR_LIPOPROTEIN"/>
    <property type="match status" value="1"/>
</dbReference>
<evidence type="ECO:0000256" key="3">
    <source>
        <dbReference type="SAM" id="MobiDB-lite"/>
    </source>
</evidence>
<keyword evidence="4" id="KW-0732">Signal</keyword>
<organism evidence="6 7">
    <name type="scientific">Rossellomorea pakistanensis</name>
    <dbReference type="NCBI Taxonomy" id="992288"/>
    <lineage>
        <taxon>Bacteria</taxon>
        <taxon>Bacillati</taxon>
        <taxon>Bacillota</taxon>
        <taxon>Bacilli</taxon>
        <taxon>Bacillales</taxon>
        <taxon>Bacillaceae</taxon>
        <taxon>Rossellomorea</taxon>
    </lineage>
</organism>
<feature type="signal peptide" evidence="4">
    <location>
        <begin position="1"/>
        <end position="26"/>
    </location>
</feature>